<dbReference type="PIRSF" id="PIRSF006076">
    <property type="entry name" value="OM_assembly_OMP85"/>
    <property type="match status" value="1"/>
</dbReference>
<reference evidence="11 12" key="1">
    <citation type="submission" date="2018-11" db="EMBL/GenBank/DDBJ databases">
        <title>Genomic Encyclopedia of Type Strains, Phase IV (KMG-IV): sequencing the most valuable type-strain genomes for metagenomic binning, comparative biology and taxonomic classification.</title>
        <authorList>
            <person name="Goeker M."/>
        </authorList>
    </citation>
    <scope>NUCLEOTIDE SEQUENCE [LARGE SCALE GENOMIC DNA]</scope>
    <source>
        <strain evidence="11 12">DSM 101684</strain>
    </source>
</reference>
<keyword evidence="5 8" id="KW-0677">Repeat</keyword>
<evidence type="ECO:0000259" key="10">
    <source>
        <dbReference type="PROSITE" id="PS51779"/>
    </source>
</evidence>
<evidence type="ECO:0000256" key="5">
    <source>
        <dbReference type="ARBA" id="ARBA00022737"/>
    </source>
</evidence>
<dbReference type="GO" id="GO:0009279">
    <property type="term" value="C:cell outer membrane"/>
    <property type="evidence" value="ECO:0007669"/>
    <property type="project" value="UniProtKB-SubCell"/>
</dbReference>
<evidence type="ECO:0000256" key="6">
    <source>
        <dbReference type="ARBA" id="ARBA00023136"/>
    </source>
</evidence>
<dbReference type="PROSITE" id="PS51779">
    <property type="entry name" value="POTRA"/>
    <property type="match status" value="4"/>
</dbReference>
<comment type="function">
    <text evidence="8">Part of the outer membrane protein assembly complex, which is involved in assembly and insertion of beta-barrel proteins into the outer membrane.</text>
</comment>
<sequence length="763" mass="85254" precursor="true">MNIFPSRLSPTILAVATLFAAGQAAAIAPFTIRDIRIEGLQRVEPGTVFASIPLRVGETYDDDKASAAIRALYALGVFKDVRIEVVDDVVVVAVEERPTVAGVEFSGVREFDKEVLMKSLREVGLAEGRPYDKALIDRATQELKRQYINRSLYGAEIQTTVTPIERNRVNLTFTVTEGSPARIKEIRIVGNQAFSESTLRGLFELDTGNWLSWYTKSDRYSRTKLNGDLETLKSYYLSRGYIDFRIDSTQVAISPDKQEVSIIINITEGEPYIVSEVDLAGNYLNREDEFKQLITVKAGQPYNANDVAETTKAFTDRFGDFGFAFARVEARPEIDRARRVVRLVFAADPSRRVYVRRININGNDRTRDEVIRREFRQYEAAWYDGRKIRLSRDRVDRLGYFTEVNIETADVPGAPDQVDLNLTVAEKPTSSLQVGAGFSSAERLSLNFSFKQENAFGTGQYLAVELNTSKFNRVLVLSSVDPYFTADGISRSFDIYHRSSKPYNDYGGNYELITEGGSLRFGVPFTENDTVFFGGGIERTRIKTGTNIPAEYLAYAEQFGYTSNTVPLTVGWARDDRDSALAPNRGRYQRFNTEWGVGGDARFIKLNYQFQQFVPLSRQYTLAFNSEFGWGKGLNGRPFPVFKNFYSGGLGSVRGFEQSTLGPRSITGTYAGGPKKITLNGELVAPFPGAGNDKTLRLFAFTDVGTVWGESEKVDLSQMRASAGVGISWISPVGPLRLAWATPVRKFAGDKIQKLQFQIGTSF</sequence>
<feature type="domain" description="POTRA" evidence="10">
    <location>
        <begin position="98"/>
        <end position="178"/>
    </location>
</feature>
<evidence type="ECO:0000256" key="9">
    <source>
        <dbReference type="NCBIfam" id="TIGR03303"/>
    </source>
</evidence>
<dbReference type="Gene3D" id="3.10.20.310">
    <property type="entry name" value="membrane protein fhac"/>
    <property type="match status" value="5"/>
</dbReference>
<organism evidence="11 12">
    <name type="scientific">Tibeticola sediminis</name>
    <dbReference type="NCBI Taxonomy" id="1917811"/>
    <lineage>
        <taxon>Bacteria</taxon>
        <taxon>Pseudomonadati</taxon>
        <taxon>Pseudomonadota</taxon>
        <taxon>Betaproteobacteria</taxon>
        <taxon>Burkholderiales</taxon>
        <taxon>Comamonadaceae</taxon>
        <taxon>Tibeticola</taxon>
    </lineage>
</organism>
<protein>
    <recommendedName>
        <fullName evidence="8 9">Outer membrane protein assembly factor BamA</fullName>
    </recommendedName>
</protein>
<evidence type="ECO:0000256" key="8">
    <source>
        <dbReference type="HAMAP-Rule" id="MF_01430"/>
    </source>
</evidence>
<proteinExistence type="inferred from homology"/>
<feature type="signal peptide" evidence="8">
    <location>
        <begin position="1"/>
        <end position="20"/>
    </location>
</feature>
<keyword evidence="6 8" id="KW-0472">Membrane</keyword>
<dbReference type="InterPro" id="IPR000184">
    <property type="entry name" value="Bac_surfAg_D15"/>
</dbReference>
<dbReference type="GO" id="GO:0043165">
    <property type="term" value="P:Gram-negative-bacterium-type cell outer membrane assembly"/>
    <property type="evidence" value="ECO:0007669"/>
    <property type="project" value="UniProtKB-UniRule"/>
</dbReference>
<dbReference type="InterPro" id="IPR010827">
    <property type="entry name" value="BamA/TamA_POTRA"/>
</dbReference>
<dbReference type="HAMAP" id="MF_01430">
    <property type="entry name" value="OM_assembly_BamA"/>
    <property type="match status" value="1"/>
</dbReference>
<keyword evidence="7 8" id="KW-0998">Cell outer membrane</keyword>
<gene>
    <name evidence="8" type="primary">bamA</name>
    <name evidence="11" type="ORF">EDC62_0272</name>
</gene>
<dbReference type="GO" id="GO:0051205">
    <property type="term" value="P:protein insertion into membrane"/>
    <property type="evidence" value="ECO:0007669"/>
    <property type="project" value="UniProtKB-UniRule"/>
</dbReference>
<evidence type="ECO:0000256" key="4">
    <source>
        <dbReference type="ARBA" id="ARBA00022729"/>
    </source>
</evidence>
<dbReference type="NCBIfam" id="TIGR03303">
    <property type="entry name" value="OM_YaeT"/>
    <property type="match status" value="1"/>
</dbReference>
<comment type="caution">
    <text evidence="11">The sequence shown here is derived from an EMBL/GenBank/DDBJ whole genome shotgun (WGS) entry which is preliminary data.</text>
</comment>
<dbReference type="EMBL" id="RKQL01000001">
    <property type="protein sequence ID" value="RPE72581.1"/>
    <property type="molecule type" value="Genomic_DNA"/>
</dbReference>
<dbReference type="InterPro" id="IPR039910">
    <property type="entry name" value="D15-like"/>
</dbReference>
<keyword evidence="3 8" id="KW-0812">Transmembrane</keyword>
<evidence type="ECO:0000256" key="7">
    <source>
        <dbReference type="ARBA" id="ARBA00023237"/>
    </source>
</evidence>
<dbReference type="AlphaFoldDB" id="A0A3N4UY93"/>
<evidence type="ECO:0000313" key="11">
    <source>
        <dbReference type="EMBL" id="RPE72581.1"/>
    </source>
</evidence>
<dbReference type="Proteomes" id="UP000272193">
    <property type="component" value="Unassembled WGS sequence"/>
</dbReference>
<dbReference type="RefSeq" id="WP_124219612.1">
    <property type="nucleotide sequence ID" value="NZ_RKQL01000001.1"/>
</dbReference>
<dbReference type="FunFam" id="3.10.20.310:FF:000002">
    <property type="entry name" value="Outer membrane protein assembly factor BamA"/>
    <property type="match status" value="1"/>
</dbReference>
<accession>A0A3N4UY93</accession>
<evidence type="ECO:0000256" key="2">
    <source>
        <dbReference type="ARBA" id="ARBA00022452"/>
    </source>
</evidence>
<feature type="domain" description="POTRA" evidence="10">
    <location>
        <begin position="353"/>
        <end position="427"/>
    </location>
</feature>
<keyword evidence="12" id="KW-1185">Reference proteome</keyword>
<dbReference type="Gene3D" id="2.40.160.50">
    <property type="entry name" value="membrane protein fhac: a member of the omp85/tpsb transporter family"/>
    <property type="match status" value="1"/>
</dbReference>
<feature type="domain" description="POTRA" evidence="10">
    <location>
        <begin position="30"/>
        <end position="97"/>
    </location>
</feature>
<dbReference type="InterPro" id="IPR023707">
    <property type="entry name" value="OM_assembly_BamA"/>
</dbReference>
<evidence type="ECO:0000256" key="1">
    <source>
        <dbReference type="ARBA" id="ARBA00004370"/>
    </source>
</evidence>
<dbReference type="PANTHER" id="PTHR12815">
    <property type="entry name" value="SORTING AND ASSEMBLY MACHINERY SAMM50 PROTEIN FAMILY MEMBER"/>
    <property type="match status" value="1"/>
</dbReference>
<dbReference type="InterPro" id="IPR034746">
    <property type="entry name" value="POTRA"/>
</dbReference>
<dbReference type="OrthoDB" id="9803054at2"/>
<comment type="subunit">
    <text evidence="8">Part of the Bam complex.</text>
</comment>
<dbReference type="Pfam" id="PF01103">
    <property type="entry name" value="Omp85"/>
    <property type="match status" value="1"/>
</dbReference>
<evidence type="ECO:0000313" key="12">
    <source>
        <dbReference type="Proteomes" id="UP000272193"/>
    </source>
</evidence>
<dbReference type="PANTHER" id="PTHR12815:SF23">
    <property type="entry name" value="OUTER MEMBRANE PROTEIN ASSEMBLY FACTOR BAMA"/>
    <property type="match status" value="1"/>
</dbReference>
<feature type="domain" description="POTRA" evidence="10">
    <location>
        <begin position="181"/>
        <end position="269"/>
    </location>
</feature>
<dbReference type="Pfam" id="PF07244">
    <property type="entry name" value="POTRA"/>
    <property type="match status" value="5"/>
</dbReference>
<keyword evidence="4 8" id="KW-0732">Signal</keyword>
<keyword evidence="2 8" id="KW-1134">Transmembrane beta strand</keyword>
<evidence type="ECO:0000256" key="3">
    <source>
        <dbReference type="ARBA" id="ARBA00022692"/>
    </source>
</evidence>
<comment type="subcellular location">
    <subcellularLocation>
        <location evidence="8">Cell outer membrane</location>
    </subcellularLocation>
    <subcellularLocation>
        <location evidence="1">Membrane</location>
    </subcellularLocation>
</comment>
<comment type="similarity">
    <text evidence="8">Belongs to the BamA family.</text>
</comment>
<feature type="chain" id="PRO_5018340442" description="Outer membrane protein assembly factor BamA" evidence="8">
    <location>
        <begin position="21"/>
        <end position="763"/>
    </location>
</feature>
<name>A0A3N4UY93_9BURK</name>